<gene>
    <name evidence="4" type="ORF">CWB96_10985</name>
    <name evidence="3" type="ORF">CWB97_03630</name>
</gene>
<dbReference type="PANTHER" id="PTHR43174:SF1">
    <property type="entry name" value="UDP-N-ACETYLGLUCOSAMINE 2-EPIMERASE"/>
    <property type="match status" value="1"/>
</dbReference>
<protein>
    <submittedName>
        <fullName evidence="4">UDP-N-acetylglucosamine 2-epimerase (Non-hydrolyzing)</fullName>
    </submittedName>
</protein>
<dbReference type="RefSeq" id="WP_138595089.1">
    <property type="nucleotide sequence ID" value="NZ_PNCK01000016.1"/>
</dbReference>
<evidence type="ECO:0000259" key="2">
    <source>
        <dbReference type="Pfam" id="PF02350"/>
    </source>
</evidence>
<organism evidence="4 6">
    <name type="scientific">Pseudoalteromonas citrea</name>
    <dbReference type="NCBI Taxonomy" id="43655"/>
    <lineage>
        <taxon>Bacteria</taxon>
        <taxon>Pseudomonadati</taxon>
        <taxon>Pseudomonadota</taxon>
        <taxon>Gammaproteobacteria</taxon>
        <taxon>Alteromonadales</taxon>
        <taxon>Pseudoalteromonadaceae</taxon>
        <taxon>Pseudoalteromonas</taxon>
    </lineage>
</organism>
<reference evidence="4 6" key="1">
    <citation type="submission" date="2017-12" db="EMBL/GenBank/DDBJ databases">
        <authorList>
            <person name="Paulsen S."/>
            <person name="Gram L.K."/>
        </authorList>
    </citation>
    <scope>NUCLEOTIDE SEQUENCE [LARGE SCALE GENOMIC DNA]</scope>
    <source>
        <strain evidence="4 6">S2231</strain>
        <strain evidence="3">S2233</strain>
    </source>
</reference>
<dbReference type="EMBL" id="PNCK01000016">
    <property type="protein sequence ID" value="TMP45701.1"/>
    <property type="molecule type" value="Genomic_DNA"/>
</dbReference>
<dbReference type="EMBL" id="PNCL01000050">
    <property type="protein sequence ID" value="TMP59080.1"/>
    <property type="molecule type" value="Genomic_DNA"/>
</dbReference>
<dbReference type="PANTHER" id="PTHR43174">
    <property type="entry name" value="UDP-N-ACETYLGLUCOSAMINE 2-EPIMERASE"/>
    <property type="match status" value="1"/>
</dbReference>
<sequence length="360" mass="39917">MKVVTVIGARPQFVKAATFSRAVREHNKQSELTVEEVIVHTGQHFDANMSDVFFEEMDIPKPNYSLGIGGGNHGAMTGRQLEQIETVLLTEQPDWVLVYGDTNSTLAGALAAAKLHIPIAHVEAGLRSYNMRMPEEINRLLTDQISSILFCPTTTAVSNLQSEGFNTRDCDVVNVGDVMLDAAKHYTKSSKRPNIPEFSSFHLCTIHRAENTDDEVRLRSIIRALNTLSATTPVVCPLHPRTRKLIDKLNIEVNFTVIEPVSYFEMIWLLEHCSLVLTDSGGLQKEAYFFSKPCVTMRDQTEWVELIEAGVNTLVGADEQLIIESANRMLEKSVAVDSELYGSGIASKDILSTLIAKHTA</sequence>
<dbReference type="Proteomes" id="UP000307706">
    <property type="component" value="Unassembled WGS sequence"/>
</dbReference>
<accession>A0A5S3XQA8</accession>
<evidence type="ECO:0000313" key="4">
    <source>
        <dbReference type="EMBL" id="TMP59080.1"/>
    </source>
</evidence>
<dbReference type="InterPro" id="IPR003331">
    <property type="entry name" value="UDP_GlcNAc_Epimerase_2_dom"/>
</dbReference>
<dbReference type="InterPro" id="IPR029767">
    <property type="entry name" value="WecB-like"/>
</dbReference>
<dbReference type="Pfam" id="PF02350">
    <property type="entry name" value="Epimerase_2"/>
    <property type="match status" value="1"/>
</dbReference>
<reference evidence="4" key="3">
    <citation type="submission" date="2019-09" db="EMBL/GenBank/DDBJ databases">
        <title>Co-occurence of chitin degradation, pigmentation and bioactivity in marine Pseudoalteromonas.</title>
        <authorList>
            <person name="Sonnenschein E.C."/>
            <person name="Bech P.K."/>
        </authorList>
    </citation>
    <scope>NUCLEOTIDE SEQUENCE</scope>
    <source>
        <strain evidence="4">S2231</strain>
        <strain evidence="3 5">S2233</strain>
    </source>
</reference>
<dbReference type="NCBIfam" id="TIGR00236">
    <property type="entry name" value="wecB"/>
    <property type="match status" value="1"/>
</dbReference>
<dbReference type="SUPFAM" id="SSF53756">
    <property type="entry name" value="UDP-Glycosyltransferase/glycogen phosphorylase"/>
    <property type="match status" value="1"/>
</dbReference>
<keyword evidence="5" id="KW-1185">Reference proteome</keyword>
<evidence type="ECO:0000256" key="1">
    <source>
        <dbReference type="RuleBase" id="RU003513"/>
    </source>
</evidence>
<feature type="domain" description="UDP-N-acetylglucosamine 2-epimerase" evidence="2">
    <location>
        <begin position="33"/>
        <end position="354"/>
    </location>
</feature>
<evidence type="ECO:0000313" key="5">
    <source>
        <dbReference type="Proteomes" id="UP000305730"/>
    </source>
</evidence>
<comment type="similarity">
    <text evidence="1">Belongs to the UDP-N-acetylglucosamine 2-epimerase family.</text>
</comment>
<name>A0A5S3XQA8_9GAMM</name>
<proteinExistence type="inferred from homology"/>
<keyword evidence="1" id="KW-0413">Isomerase</keyword>
<evidence type="ECO:0000313" key="3">
    <source>
        <dbReference type="EMBL" id="TMP45701.1"/>
    </source>
</evidence>
<dbReference type="OrthoDB" id="9803238at2"/>
<evidence type="ECO:0000313" key="6">
    <source>
        <dbReference type="Proteomes" id="UP000307706"/>
    </source>
</evidence>
<comment type="caution">
    <text evidence="4">The sequence shown here is derived from an EMBL/GenBank/DDBJ whole genome shotgun (WGS) entry which is preliminary data.</text>
</comment>
<dbReference type="CDD" id="cd03786">
    <property type="entry name" value="GTB_UDP-GlcNAc_2-Epimerase"/>
    <property type="match status" value="1"/>
</dbReference>
<dbReference type="Gene3D" id="3.40.50.2000">
    <property type="entry name" value="Glycogen Phosphorylase B"/>
    <property type="match status" value="2"/>
</dbReference>
<dbReference type="Proteomes" id="UP000305730">
    <property type="component" value="Unassembled WGS sequence"/>
</dbReference>
<reference evidence="6" key="2">
    <citation type="submission" date="2019-06" db="EMBL/GenBank/DDBJ databases">
        <title>Co-occurence of chitin degradation, pigmentation and bioactivity in marine Pseudoalteromonas.</title>
        <authorList>
            <person name="Sonnenschein E.C."/>
            <person name="Bech P.K."/>
        </authorList>
    </citation>
    <scope>NUCLEOTIDE SEQUENCE [LARGE SCALE GENOMIC DNA]</scope>
    <source>
        <strain evidence="6">S2231</strain>
    </source>
</reference>
<dbReference type="AlphaFoldDB" id="A0A5S3XQA8"/>
<dbReference type="GO" id="GO:0016853">
    <property type="term" value="F:isomerase activity"/>
    <property type="evidence" value="ECO:0007669"/>
    <property type="project" value="UniProtKB-KW"/>
</dbReference>